<reference evidence="19 20" key="1">
    <citation type="submission" date="2019-04" db="EMBL/GenBank/DDBJ databases">
        <authorList>
            <person name="Hwang J.C."/>
        </authorList>
    </citation>
    <scope>NUCLEOTIDE SEQUENCE [LARGE SCALE GENOMIC DNA]</scope>
    <source>
        <strain evidence="19 20">IMCC35002</strain>
    </source>
</reference>
<dbReference type="Gene3D" id="6.10.340.10">
    <property type="match status" value="1"/>
</dbReference>
<evidence type="ECO:0000256" key="11">
    <source>
        <dbReference type="ARBA" id="ARBA00068150"/>
    </source>
</evidence>
<feature type="transmembrane region" description="Helical" evidence="15">
    <location>
        <begin position="12"/>
        <end position="32"/>
    </location>
</feature>
<dbReference type="Pfam" id="PF00072">
    <property type="entry name" value="Response_reg"/>
    <property type="match status" value="1"/>
</dbReference>
<evidence type="ECO:0000256" key="15">
    <source>
        <dbReference type="SAM" id="Phobius"/>
    </source>
</evidence>
<dbReference type="CDD" id="cd16922">
    <property type="entry name" value="HATPase_EvgS-ArcB-TorS-like"/>
    <property type="match status" value="1"/>
</dbReference>
<protein>
    <recommendedName>
        <fullName evidence="11">Sensory/regulatory protein RpfC</fullName>
        <ecNumber evidence="3">2.7.13.3</ecNumber>
    </recommendedName>
</protein>
<dbReference type="EC" id="2.7.13.3" evidence="3"/>
<keyword evidence="15" id="KW-0472">Membrane</keyword>
<dbReference type="OrthoDB" id="9810730at2"/>
<accession>A0A4U1BIZ5</accession>
<proteinExistence type="predicted"/>
<evidence type="ECO:0000259" key="16">
    <source>
        <dbReference type="PROSITE" id="PS50109"/>
    </source>
</evidence>
<dbReference type="SMART" id="SM00388">
    <property type="entry name" value="HisKA"/>
    <property type="match status" value="1"/>
</dbReference>
<keyword evidence="15" id="KW-1133">Transmembrane helix</keyword>
<dbReference type="SMART" id="SM00448">
    <property type="entry name" value="REC"/>
    <property type="match status" value="1"/>
</dbReference>
<dbReference type="PRINTS" id="PR00344">
    <property type="entry name" value="BCTRLSENSOR"/>
</dbReference>
<evidence type="ECO:0000256" key="13">
    <source>
        <dbReference type="SAM" id="Coils"/>
    </source>
</evidence>
<dbReference type="Proteomes" id="UP000305675">
    <property type="component" value="Unassembled WGS sequence"/>
</dbReference>
<comment type="caution">
    <text evidence="12">Lacks conserved residue(s) required for the propagation of feature annotation.</text>
</comment>
<dbReference type="PROSITE" id="PS50109">
    <property type="entry name" value="HIS_KIN"/>
    <property type="match status" value="1"/>
</dbReference>
<dbReference type="InterPro" id="IPR003594">
    <property type="entry name" value="HATPase_dom"/>
</dbReference>
<keyword evidence="7" id="KW-0418">Kinase</keyword>
<dbReference type="InterPro" id="IPR013587">
    <property type="entry name" value="Nitrate/nitrite_sensing"/>
</dbReference>
<evidence type="ECO:0000256" key="9">
    <source>
        <dbReference type="ARBA" id="ARBA00023012"/>
    </source>
</evidence>
<dbReference type="FunFam" id="3.30.565.10:FF:000010">
    <property type="entry name" value="Sensor histidine kinase RcsC"/>
    <property type="match status" value="1"/>
</dbReference>
<dbReference type="InterPro" id="IPR004358">
    <property type="entry name" value="Sig_transdc_His_kin-like_C"/>
</dbReference>
<dbReference type="InterPro" id="IPR003661">
    <property type="entry name" value="HisK_dim/P_dom"/>
</dbReference>
<comment type="catalytic activity">
    <reaction evidence="1">
        <text>ATP + protein L-histidine = ADP + protein N-phospho-L-histidine.</text>
        <dbReference type="EC" id="2.7.13.3"/>
    </reaction>
</comment>
<evidence type="ECO:0000259" key="17">
    <source>
        <dbReference type="PROSITE" id="PS50110"/>
    </source>
</evidence>
<dbReference type="CDD" id="cd17546">
    <property type="entry name" value="REC_hyHK_CKI1_RcsC-like"/>
    <property type="match status" value="1"/>
</dbReference>
<evidence type="ECO:0000256" key="6">
    <source>
        <dbReference type="ARBA" id="ARBA00022741"/>
    </source>
</evidence>
<organism evidence="19 20">
    <name type="scientific">Ferrimonas aestuarii</name>
    <dbReference type="NCBI Taxonomy" id="2569539"/>
    <lineage>
        <taxon>Bacteria</taxon>
        <taxon>Pseudomonadati</taxon>
        <taxon>Pseudomonadota</taxon>
        <taxon>Gammaproteobacteria</taxon>
        <taxon>Alteromonadales</taxon>
        <taxon>Ferrimonadaceae</taxon>
        <taxon>Ferrimonas</taxon>
    </lineage>
</organism>
<feature type="domain" description="Response regulatory" evidence="17">
    <location>
        <begin position="631"/>
        <end position="745"/>
    </location>
</feature>
<dbReference type="SMART" id="SM00387">
    <property type="entry name" value="HATPase_c"/>
    <property type="match status" value="1"/>
</dbReference>
<feature type="modified residue" description="4-aspartylphosphate" evidence="12">
    <location>
        <position position="828"/>
    </location>
</feature>
<dbReference type="Gene3D" id="3.30.565.10">
    <property type="entry name" value="Histidine kinase-like ATPase, C-terminal domain"/>
    <property type="match status" value="1"/>
</dbReference>
<keyword evidence="13" id="KW-0175">Coiled coil</keyword>
<dbReference type="SUPFAM" id="SSF55874">
    <property type="entry name" value="ATPase domain of HSP90 chaperone/DNA topoisomerase II/histidine kinase"/>
    <property type="match status" value="1"/>
</dbReference>
<dbReference type="GO" id="GO:0016020">
    <property type="term" value="C:membrane"/>
    <property type="evidence" value="ECO:0007669"/>
    <property type="project" value="UniProtKB-SubCell"/>
</dbReference>
<dbReference type="PANTHER" id="PTHR45339">
    <property type="entry name" value="HYBRID SIGNAL TRANSDUCTION HISTIDINE KINASE J"/>
    <property type="match status" value="1"/>
</dbReference>
<dbReference type="FunFam" id="1.10.287.130:FF:000002">
    <property type="entry name" value="Two-component osmosensing histidine kinase"/>
    <property type="match status" value="1"/>
</dbReference>
<evidence type="ECO:0000256" key="3">
    <source>
        <dbReference type="ARBA" id="ARBA00012438"/>
    </source>
</evidence>
<evidence type="ECO:0000256" key="4">
    <source>
        <dbReference type="ARBA" id="ARBA00022553"/>
    </source>
</evidence>
<keyword evidence="5" id="KW-0808">Transferase</keyword>
<evidence type="ECO:0000256" key="1">
    <source>
        <dbReference type="ARBA" id="ARBA00000085"/>
    </source>
</evidence>
<dbReference type="CDD" id="cd00082">
    <property type="entry name" value="HisKA"/>
    <property type="match status" value="1"/>
</dbReference>
<keyword evidence="20" id="KW-1185">Reference proteome</keyword>
<dbReference type="EMBL" id="SWCJ01000021">
    <property type="protein sequence ID" value="TKB50718.1"/>
    <property type="molecule type" value="Genomic_DNA"/>
</dbReference>
<dbReference type="AlphaFoldDB" id="A0A4U1BIZ5"/>
<evidence type="ECO:0000259" key="18">
    <source>
        <dbReference type="PROSITE" id="PS50885"/>
    </source>
</evidence>
<evidence type="ECO:0000313" key="20">
    <source>
        <dbReference type="Proteomes" id="UP000305675"/>
    </source>
</evidence>
<keyword evidence="8" id="KW-0067">ATP-binding</keyword>
<feature type="transmembrane region" description="Helical" evidence="15">
    <location>
        <begin position="296"/>
        <end position="315"/>
    </location>
</feature>
<dbReference type="SUPFAM" id="SSF52172">
    <property type="entry name" value="CheY-like"/>
    <property type="match status" value="2"/>
</dbReference>
<dbReference type="Pfam" id="PF00512">
    <property type="entry name" value="HisKA"/>
    <property type="match status" value="1"/>
</dbReference>
<dbReference type="InterPro" id="IPR036097">
    <property type="entry name" value="HisK_dim/P_sf"/>
</dbReference>
<comment type="subcellular location">
    <subcellularLocation>
        <location evidence="2">Membrane</location>
    </subcellularLocation>
</comment>
<dbReference type="GO" id="GO:0005524">
    <property type="term" value="F:ATP binding"/>
    <property type="evidence" value="ECO:0007669"/>
    <property type="project" value="UniProtKB-KW"/>
</dbReference>
<keyword evidence="9" id="KW-0902">Two-component regulatory system</keyword>
<dbReference type="PANTHER" id="PTHR45339:SF5">
    <property type="entry name" value="HISTIDINE KINASE"/>
    <property type="match status" value="1"/>
</dbReference>
<dbReference type="Pfam" id="PF08376">
    <property type="entry name" value="NIT"/>
    <property type="match status" value="1"/>
</dbReference>
<dbReference type="InterPro" id="IPR011006">
    <property type="entry name" value="CheY-like_superfamily"/>
</dbReference>
<dbReference type="Pfam" id="PF02518">
    <property type="entry name" value="HATPase_c"/>
    <property type="match status" value="1"/>
</dbReference>
<feature type="coiled-coil region" evidence="13">
    <location>
        <begin position="353"/>
        <end position="380"/>
    </location>
</feature>
<dbReference type="PROSITE" id="PS50110">
    <property type="entry name" value="RESPONSE_REGULATORY"/>
    <property type="match status" value="2"/>
</dbReference>
<evidence type="ECO:0000256" key="14">
    <source>
        <dbReference type="SAM" id="MobiDB-lite"/>
    </source>
</evidence>
<dbReference type="PROSITE" id="PS50885">
    <property type="entry name" value="HAMP"/>
    <property type="match status" value="1"/>
</dbReference>
<dbReference type="Gene3D" id="3.40.50.2300">
    <property type="match status" value="2"/>
</dbReference>
<name>A0A4U1BIZ5_9GAMM</name>
<feature type="domain" description="Histidine kinase" evidence="16">
    <location>
        <begin position="394"/>
        <end position="616"/>
    </location>
</feature>
<comment type="subunit">
    <text evidence="10">At low DSF concentrations, interacts with RpfF.</text>
</comment>
<evidence type="ECO:0000256" key="2">
    <source>
        <dbReference type="ARBA" id="ARBA00004370"/>
    </source>
</evidence>
<feature type="domain" description="HAMP" evidence="18">
    <location>
        <begin position="319"/>
        <end position="372"/>
    </location>
</feature>
<keyword evidence="6" id="KW-0547">Nucleotide-binding</keyword>
<evidence type="ECO:0000256" key="12">
    <source>
        <dbReference type="PROSITE-ProRule" id="PRU00169"/>
    </source>
</evidence>
<keyword evidence="15" id="KW-0812">Transmembrane</keyword>
<evidence type="ECO:0000256" key="5">
    <source>
        <dbReference type="ARBA" id="ARBA00022679"/>
    </source>
</evidence>
<dbReference type="InterPro" id="IPR001789">
    <property type="entry name" value="Sig_transdc_resp-reg_receiver"/>
</dbReference>
<dbReference type="InterPro" id="IPR036890">
    <property type="entry name" value="HATPase_C_sf"/>
</dbReference>
<evidence type="ECO:0000256" key="7">
    <source>
        <dbReference type="ARBA" id="ARBA00022777"/>
    </source>
</evidence>
<gene>
    <name evidence="19" type="ORF">FCL42_18890</name>
</gene>
<evidence type="ECO:0000256" key="8">
    <source>
        <dbReference type="ARBA" id="ARBA00022840"/>
    </source>
</evidence>
<keyword evidence="4 12" id="KW-0597">Phosphoprotein</keyword>
<evidence type="ECO:0000313" key="19">
    <source>
        <dbReference type="EMBL" id="TKB50718.1"/>
    </source>
</evidence>
<dbReference type="GO" id="GO:0000155">
    <property type="term" value="F:phosphorelay sensor kinase activity"/>
    <property type="evidence" value="ECO:0007669"/>
    <property type="project" value="InterPro"/>
</dbReference>
<dbReference type="InterPro" id="IPR005467">
    <property type="entry name" value="His_kinase_dom"/>
</dbReference>
<evidence type="ECO:0000256" key="10">
    <source>
        <dbReference type="ARBA" id="ARBA00064003"/>
    </source>
</evidence>
<feature type="region of interest" description="Disordered" evidence="14">
    <location>
        <begin position="747"/>
        <end position="776"/>
    </location>
</feature>
<dbReference type="InterPro" id="IPR003660">
    <property type="entry name" value="HAMP_dom"/>
</dbReference>
<sequence>MTIDLSLRSRIRMLVAVPILFCSIIFGRYLLWQYQELQDLKQINSRYQLLSEYQLATKSIDKLRQGFVTEVGLNKLATLLSESHLASSHLGDTQFQTLMQESNGDYSMHLEELEMLLGELPDSQADHDTKLEWLTLVNDWQTTGLRLIESLPVEVENREIREGIQAYHSLLFMQEYAREEQAIVKDILVTNILEEEYRSRLLELSLLQQSVLEKYLTIYASEAQINLLLEAFTNPAFTHSNELLQQILSGEIGVLTNKSLNDADTRMAQLDMVLNQVRQDILDAASVTYKQSQTNFISNIATLTVMMLVLAWMAIRLSKHIHQGIHTIGSTMSQVEHTRDYQTRISLPGRDELTQLSDTLNRLIQERGEFEATLIDAKEEAEKANHAKSIFLANMSHEIRTPLNGIIGMTDILNSTTLDGEQREYLHTVQNSSRALQSIINDVLDLSKIEAGSLVISPIKTKLAELFYEVASVIAPKAMEKQIYFDVDFPTDIPAQVMIDGHRLRQVLLNLLSNAVKFTAENGEVILSCRAKVTPDNNVTLTLSVKDDGIGIDGDKLEDIFHPFKQEDGSTTRKFGGTGLGLSICRQLTELMGGEILVTSQKGQGSCFTVKLKCEISEQHPIVNAKLKHTKALLVDSHPKSSLLYQNELSRWQIQVTHVDTLAAAASHLEDTSHSYALVIVRYSMLDKGIETLKSLLERTGSNTPVLLLNDLSAGVTLSSIKSPAQLLMAPIRGERLERNLIKLLQQAEQSDKPKPTPQRRVTDNPEPGTSSFPEIKGHLLLVEDNKTNQRVAEIMLKKAGYKIDVADNGQIATEKVFDKEYDLILMDCMMPIMDGFEATRQIRHLEEKQKRRRVPIIALTASVLDDDVRACYDSGMDYYVPKPFDKNQLLSAISRLSNAEERALV</sequence>
<dbReference type="Gene3D" id="1.10.287.130">
    <property type="match status" value="1"/>
</dbReference>
<comment type="caution">
    <text evidence="19">The sequence shown here is derived from an EMBL/GenBank/DDBJ whole genome shotgun (WGS) entry which is preliminary data.</text>
</comment>
<dbReference type="RefSeq" id="WP_136864993.1">
    <property type="nucleotide sequence ID" value="NZ_SWCJ01000021.1"/>
</dbReference>
<feature type="domain" description="Response regulatory" evidence="17">
    <location>
        <begin position="779"/>
        <end position="898"/>
    </location>
</feature>
<dbReference type="SUPFAM" id="SSF47384">
    <property type="entry name" value="Homodimeric domain of signal transducing histidine kinase"/>
    <property type="match status" value="1"/>
</dbReference>